<gene>
    <name evidence="1" type="ORF">HPB50_016762</name>
</gene>
<name>A0ACB7SZ68_HYAAI</name>
<evidence type="ECO:0000313" key="1">
    <source>
        <dbReference type="EMBL" id="KAH6939281.1"/>
    </source>
</evidence>
<sequence length="223" mass="23993">MKKSRENMVAGKLSAFGKRTRVAPTGEISHAPCDALKQHLVGRCRARREVRRESPTVGGGTLETRGHVVVVDKLHRSCLPRVDDATVWLMATGSTRDQHKGSLAGDLGAWPGERLSPRDRSVADADSAQTSVFSSPEPNFECLELASASSELLPPSPVIPLVVDRGRGAFLTAASVRTVSIVDFARRRDPWGPRKGQLRCSAVRYGRPTHGGALSGVVFSTFG</sequence>
<dbReference type="EMBL" id="CM023482">
    <property type="protein sequence ID" value="KAH6939281.1"/>
    <property type="molecule type" value="Genomic_DNA"/>
</dbReference>
<accession>A0ACB7SZ68</accession>
<comment type="caution">
    <text evidence="1">The sequence shown here is derived from an EMBL/GenBank/DDBJ whole genome shotgun (WGS) entry which is preliminary data.</text>
</comment>
<reference evidence="1" key="1">
    <citation type="submission" date="2020-05" db="EMBL/GenBank/DDBJ databases">
        <title>Large-scale comparative analyses of tick genomes elucidate their genetic diversity and vector capacities.</title>
        <authorList>
            <person name="Jia N."/>
            <person name="Wang J."/>
            <person name="Shi W."/>
            <person name="Du L."/>
            <person name="Sun Y."/>
            <person name="Zhan W."/>
            <person name="Jiang J."/>
            <person name="Wang Q."/>
            <person name="Zhang B."/>
            <person name="Ji P."/>
            <person name="Sakyi L.B."/>
            <person name="Cui X."/>
            <person name="Yuan T."/>
            <person name="Jiang B."/>
            <person name="Yang W."/>
            <person name="Lam T.T.-Y."/>
            <person name="Chang Q."/>
            <person name="Ding S."/>
            <person name="Wang X."/>
            <person name="Zhu J."/>
            <person name="Ruan X."/>
            <person name="Zhao L."/>
            <person name="Wei J."/>
            <person name="Que T."/>
            <person name="Du C."/>
            <person name="Cheng J."/>
            <person name="Dai P."/>
            <person name="Han X."/>
            <person name="Huang E."/>
            <person name="Gao Y."/>
            <person name="Liu J."/>
            <person name="Shao H."/>
            <person name="Ye R."/>
            <person name="Li L."/>
            <person name="Wei W."/>
            <person name="Wang X."/>
            <person name="Wang C."/>
            <person name="Yang T."/>
            <person name="Huo Q."/>
            <person name="Li W."/>
            <person name="Guo W."/>
            <person name="Chen H."/>
            <person name="Zhou L."/>
            <person name="Ni X."/>
            <person name="Tian J."/>
            <person name="Zhou Y."/>
            <person name="Sheng Y."/>
            <person name="Liu T."/>
            <person name="Pan Y."/>
            <person name="Xia L."/>
            <person name="Li J."/>
            <person name="Zhao F."/>
            <person name="Cao W."/>
        </authorList>
    </citation>
    <scope>NUCLEOTIDE SEQUENCE</scope>
    <source>
        <strain evidence="1">Hyas-2018</strain>
    </source>
</reference>
<protein>
    <submittedName>
        <fullName evidence="1">Uncharacterized protein</fullName>
    </submittedName>
</protein>
<organism evidence="1 2">
    <name type="scientific">Hyalomma asiaticum</name>
    <name type="common">Tick</name>
    <dbReference type="NCBI Taxonomy" id="266040"/>
    <lineage>
        <taxon>Eukaryota</taxon>
        <taxon>Metazoa</taxon>
        <taxon>Ecdysozoa</taxon>
        <taxon>Arthropoda</taxon>
        <taxon>Chelicerata</taxon>
        <taxon>Arachnida</taxon>
        <taxon>Acari</taxon>
        <taxon>Parasitiformes</taxon>
        <taxon>Ixodida</taxon>
        <taxon>Ixodoidea</taxon>
        <taxon>Ixodidae</taxon>
        <taxon>Hyalomminae</taxon>
        <taxon>Hyalomma</taxon>
    </lineage>
</organism>
<proteinExistence type="predicted"/>
<evidence type="ECO:0000313" key="2">
    <source>
        <dbReference type="Proteomes" id="UP000821845"/>
    </source>
</evidence>
<dbReference type="Proteomes" id="UP000821845">
    <property type="component" value="Chromosome 2"/>
</dbReference>
<keyword evidence="2" id="KW-1185">Reference proteome</keyword>